<evidence type="ECO:0000259" key="7">
    <source>
        <dbReference type="Pfam" id="PF00578"/>
    </source>
</evidence>
<dbReference type="EMBL" id="PDOD01000002">
    <property type="protein sequence ID" value="PYZ93463.1"/>
    <property type="molecule type" value="Genomic_DNA"/>
</dbReference>
<dbReference type="InterPro" id="IPR050217">
    <property type="entry name" value="Peroxiredoxin"/>
</dbReference>
<keyword evidence="3" id="KW-0049">Antioxidant</keyword>
<dbReference type="GO" id="GO:0005829">
    <property type="term" value="C:cytosol"/>
    <property type="evidence" value="ECO:0007669"/>
    <property type="project" value="TreeGrafter"/>
</dbReference>
<accession>A0A323TLL5</accession>
<dbReference type="Proteomes" id="UP000248214">
    <property type="component" value="Unassembled WGS sequence"/>
</dbReference>
<evidence type="ECO:0000256" key="4">
    <source>
        <dbReference type="ARBA" id="ARBA00023002"/>
    </source>
</evidence>
<keyword evidence="5" id="KW-1015">Disulfide bond</keyword>
<dbReference type="InterPro" id="IPR036249">
    <property type="entry name" value="Thioredoxin-like_sf"/>
</dbReference>
<dbReference type="GO" id="GO:0006979">
    <property type="term" value="P:response to oxidative stress"/>
    <property type="evidence" value="ECO:0007669"/>
    <property type="project" value="TreeGrafter"/>
</dbReference>
<name>A0A323TLL5_9BACI</name>
<keyword evidence="6" id="KW-0676">Redox-active center</keyword>
<dbReference type="PANTHER" id="PTHR10681">
    <property type="entry name" value="THIOREDOXIN PEROXIDASE"/>
    <property type="match status" value="1"/>
</dbReference>
<dbReference type="AlphaFoldDB" id="A0A323TLL5"/>
<dbReference type="PIRSF" id="PIRSF000239">
    <property type="entry name" value="AHPC"/>
    <property type="match status" value="1"/>
</dbReference>
<dbReference type="Gene3D" id="3.40.30.10">
    <property type="entry name" value="Glutaredoxin"/>
    <property type="match status" value="1"/>
</dbReference>
<dbReference type="GO" id="GO:0042744">
    <property type="term" value="P:hydrogen peroxide catabolic process"/>
    <property type="evidence" value="ECO:0007669"/>
    <property type="project" value="TreeGrafter"/>
</dbReference>
<keyword evidence="9" id="KW-1185">Reference proteome</keyword>
<evidence type="ECO:0000256" key="1">
    <source>
        <dbReference type="ARBA" id="ARBA00009796"/>
    </source>
</evidence>
<comment type="caution">
    <text evidence="8">The sequence shown here is derived from an EMBL/GenBank/DDBJ whole genome shotgun (WGS) entry which is preliminary data.</text>
</comment>
<dbReference type="InterPro" id="IPR024706">
    <property type="entry name" value="Peroxiredoxin_AhpC-typ"/>
</dbReference>
<dbReference type="InterPro" id="IPR000866">
    <property type="entry name" value="AhpC/TSA"/>
</dbReference>
<dbReference type="Pfam" id="PF00578">
    <property type="entry name" value="AhpC-TSA"/>
    <property type="match status" value="1"/>
</dbReference>
<evidence type="ECO:0000256" key="6">
    <source>
        <dbReference type="ARBA" id="ARBA00023284"/>
    </source>
</evidence>
<dbReference type="PANTHER" id="PTHR10681:SF121">
    <property type="entry name" value="ALKYL HYDROPEROXIDE REDUCTASE C"/>
    <property type="match status" value="1"/>
</dbReference>
<reference evidence="8 9" key="1">
    <citation type="submission" date="2017-10" db="EMBL/GenBank/DDBJ databases">
        <title>Bacillus sp. nov., a halophilic bacterium isolated from a Keqin Lake.</title>
        <authorList>
            <person name="Wang H."/>
        </authorList>
    </citation>
    <scope>NUCLEOTIDE SEQUENCE [LARGE SCALE GENOMIC DNA]</scope>
    <source>
        <strain evidence="8 9">KQ-12</strain>
    </source>
</reference>
<gene>
    <name evidence="8" type="ORF">CR194_09840</name>
</gene>
<evidence type="ECO:0000256" key="5">
    <source>
        <dbReference type="ARBA" id="ARBA00023157"/>
    </source>
</evidence>
<evidence type="ECO:0000256" key="2">
    <source>
        <dbReference type="ARBA" id="ARBA00022559"/>
    </source>
</evidence>
<organism evidence="8 9">
    <name type="scientific">Salipaludibacillus keqinensis</name>
    <dbReference type="NCBI Taxonomy" id="2045207"/>
    <lineage>
        <taxon>Bacteria</taxon>
        <taxon>Bacillati</taxon>
        <taxon>Bacillota</taxon>
        <taxon>Bacilli</taxon>
        <taxon>Bacillales</taxon>
        <taxon>Bacillaceae</taxon>
    </lineage>
</organism>
<keyword evidence="4" id="KW-0560">Oxidoreductase</keyword>
<protein>
    <submittedName>
        <fullName evidence="8">Alkyl hydroperoxide reductase</fullName>
    </submittedName>
</protein>
<feature type="domain" description="Alkyl hydroperoxide reductase subunit C/ Thiol specific antioxidant" evidence="7">
    <location>
        <begin position="1"/>
        <end position="82"/>
    </location>
</feature>
<evidence type="ECO:0000313" key="8">
    <source>
        <dbReference type="EMBL" id="PYZ93463.1"/>
    </source>
</evidence>
<sequence length="136" mass="15138">MAAVAAIYDHFQRLNTAVWGISTDSIYSHKVFKEISPSAQQVQFPLVSDRTQKISRAYRVLDDQTGATFRATIIVNPEGVIVSKMIYPREVGRNAFEILRMMEGIQYGLNTGLGVPANWVPGMPGIERDPDKIGKI</sequence>
<dbReference type="GO" id="GO:0008379">
    <property type="term" value="F:thioredoxin peroxidase activity"/>
    <property type="evidence" value="ECO:0007669"/>
    <property type="project" value="TreeGrafter"/>
</dbReference>
<comment type="similarity">
    <text evidence="1">Belongs to the peroxiredoxin family. AhpC/Prx1 subfamily.</text>
</comment>
<keyword evidence="2" id="KW-0575">Peroxidase</keyword>
<proteinExistence type="inferred from homology"/>
<evidence type="ECO:0000313" key="9">
    <source>
        <dbReference type="Proteomes" id="UP000248214"/>
    </source>
</evidence>
<dbReference type="OrthoDB" id="9812811at2"/>
<dbReference type="GO" id="GO:0045454">
    <property type="term" value="P:cell redox homeostasis"/>
    <property type="evidence" value="ECO:0007669"/>
    <property type="project" value="TreeGrafter"/>
</dbReference>
<dbReference type="GO" id="GO:0033554">
    <property type="term" value="P:cellular response to stress"/>
    <property type="evidence" value="ECO:0007669"/>
    <property type="project" value="TreeGrafter"/>
</dbReference>
<dbReference type="SUPFAM" id="SSF52833">
    <property type="entry name" value="Thioredoxin-like"/>
    <property type="match status" value="1"/>
</dbReference>
<evidence type="ECO:0000256" key="3">
    <source>
        <dbReference type="ARBA" id="ARBA00022862"/>
    </source>
</evidence>